<dbReference type="AlphaFoldDB" id="A0A1G8Z2F9"/>
<keyword evidence="2" id="KW-1185">Reference proteome</keyword>
<gene>
    <name evidence="1" type="ORF">SAMN05428953_111141</name>
</gene>
<name>A0A1G8Z2F9_9HYPH</name>
<dbReference type="EMBL" id="FNEE01000011">
    <property type="protein sequence ID" value="SDK08804.1"/>
    <property type="molecule type" value="Genomic_DNA"/>
</dbReference>
<protein>
    <submittedName>
        <fullName evidence="1">Uncharacterized protein</fullName>
    </submittedName>
</protein>
<organism evidence="1 2">
    <name type="scientific">Mesorhizobium muleiense</name>
    <dbReference type="NCBI Taxonomy" id="1004279"/>
    <lineage>
        <taxon>Bacteria</taxon>
        <taxon>Pseudomonadati</taxon>
        <taxon>Pseudomonadota</taxon>
        <taxon>Alphaproteobacteria</taxon>
        <taxon>Hyphomicrobiales</taxon>
        <taxon>Phyllobacteriaceae</taxon>
        <taxon>Mesorhizobium</taxon>
    </lineage>
</organism>
<evidence type="ECO:0000313" key="1">
    <source>
        <dbReference type="EMBL" id="SDK08804.1"/>
    </source>
</evidence>
<accession>A0A1G8Z2F9</accession>
<dbReference type="Proteomes" id="UP000198894">
    <property type="component" value="Unassembled WGS sequence"/>
</dbReference>
<proteinExistence type="predicted"/>
<reference evidence="2" key="1">
    <citation type="submission" date="2016-10" db="EMBL/GenBank/DDBJ databases">
        <authorList>
            <person name="Varghese N."/>
            <person name="Submissions S."/>
        </authorList>
    </citation>
    <scope>NUCLEOTIDE SEQUENCE [LARGE SCALE GENOMIC DNA]</scope>
    <source>
        <strain evidence="2">CGMCC 1.11022</strain>
    </source>
</reference>
<evidence type="ECO:0000313" key="2">
    <source>
        <dbReference type="Proteomes" id="UP000198894"/>
    </source>
</evidence>
<sequence length="66" mass="7268">MPSQGMSGPAASSVSCRASVFQVNGVRNFKLGGGIDRRPPPVGGRWAERQCSRFQIPPMQRYFISR</sequence>